<dbReference type="GO" id="GO:0050380">
    <property type="term" value="F:undecaprenyl-diphosphatase activity"/>
    <property type="evidence" value="ECO:0007669"/>
    <property type="project" value="UniProtKB-UniRule"/>
</dbReference>
<dbReference type="HAMAP" id="MF_01006">
    <property type="entry name" value="Undec_diphosphatase"/>
    <property type="match status" value="1"/>
</dbReference>
<comment type="subcellular location">
    <subcellularLocation>
        <location evidence="1 14">Cell membrane</location>
        <topology evidence="1 14">Multi-pass membrane protein</topology>
    </subcellularLocation>
</comment>
<comment type="function">
    <text evidence="14">Catalyzes the dephosphorylation of undecaprenyl diphosphate (UPP). Confers resistance to bacitracin.</text>
</comment>
<dbReference type="GO" id="GO:0071555">
    <property type="term" value="P:cell wall organization"/>
    <property type="evidence" value="ECO:0007669"/>
    <property type="project" value="UniProtKB-KW"/>
</dbReference>
<keyword evidence="10 14" id="KW-0046">Antibiotic resistance</keyword>
<evidence type="ECO:0000256" key="8">
    <source>
        <dbReference type="ARBA" id="ARBA00022989"/>
    </source>
</evidence>
<keyword evidence="8 14" id="KW-1133">Transmembrane helix</keyword>
<feature type="transmembrane region" description="Helical" evidence="14">
    <location>
        <begin position="86"/>
        <end position="105"/>
    </location>
</feature>
<evidence type="ECO:0000256" key="11">
    <source>
        <dbReference type="ARBA" id="ARBA00032707"/>
    </source>
</evidence>
<evidence type="ECO:0000256" key="3">
    <source>
        <dbReference type="ARBA" id="ARBA00012374"/>
    </source>
</evidence>
<keyword evidence="14" id="KW-0133">Cell shape</keyword>
<evidence type="ECO:0000313" key="15">
    <source>
        <dbReference type="EMBL" id="OGG85268.1"/>
    </source>
</evidence>
<keyword evidence="14" id="KW-0961">Cell wall biogenesis/degradation</keyword>
<feature type="transmembrane region" description="Helical" evidence="14">
    <location>
        <begin position="246"/>
        <end position="267"/>
    </location>
</feature>
<comment type="similarity">
    <text evidence="2 14">Belongs to the UppP family.</text>
</comment>
<name>A0A1F6FHC1_9BACT</name>
<sequence>MDITTALILGVLQGITEFVPISSSAHLLLVGDLLSLEGANSLAFYAVLHLATTAAIIMFFWTDVLALIQTAIRRLGRLPVNEKDQILLFALMVGTVPAVVVGLLFEEIITTVFHTPIIIAAMLFVSSFFFMFAEWRYYIKPPQGALTIRQGFWVGCFQALALLPGFSRSGSTLAGGMLLGMTRVEAARFSFILAIPITLAVGLKMLLELILSAGEVSWGVIAIGAFICFITALVVIRFFLDFIRKYSLWPFIWYKIGLALLVAYVTIYV</sequence>
<keyword evidence="7 14" id="KW-0378">Hydrolase</keyword>
<accession>A0A1F6FHC1</accession>
<dbReference type="EC" id="3.6.1.27" evidence="3 14"/>
<comment type="caution">
    <text evidence="15">The sequence shown here is derived from an EMBL/GenBank/DDBJ whole genome shotgun (WGS) entry which is preliminary data.</text>
</comment>
<evidence type="ECO:0000256" key="10">
    <source>
        <dbReference type="ARBA" id="ARBA00023251"/>
    </source>
</evidence>
<comment type="catalytic activity">
    <reaction evidence="13 14">
        <text>di-trans,octa-cis-undecaprenyl diphosphate + H2O = di-trans,octa-cis-undecaprenyl phosphate + phosphate + H(+)</text>
        <dbReference type="Rhea" id="RHEA:28094"/>
        <dbReference type="ChEBI" id="CHEBI:15377"/>
        <dbReference type="ChEBI" id="CHEBI:15378"/>
        <dbReference type="ChEBI" id="CHEBI:43474"/>
        <dbReference type="ChEBI" id="CHEBI:58405"/>
        <dbReference type="ChEBI" id="CHEBI:60392"/>
        <dbReference type="EC" id="3.6.1.27"/>
    </reaction>
</comment>
<dbReference type="STRING" id="1798525.A3G90_04405"/>
<dbReference type="NCBIfam" id="TIGR00753">
    <property type="entry name" value="undec_PP_bacA"/>
    <property type="match status" value="1"/>
</dbReference>
<dbReference type="GO" id="GO:0046677">
    <property type="term" value="P:response to antibiotic"/>
    <property type="evidence" value="ECO:0007669"/>
    <property type="project" value="UniProtKB-UniRule"/>
</dbReference>
<feature type="transmembrane region" description="Helical" evidence="14">
    <location>
        <begin position="187"/>
        <end position="207"/>
    </location>
</feature>
<keyword evidence="5 14" id="KW-1003">Cell membrane</keyword>
<evidence type="ECO:0000256" key="6">
    <source>
        <dbReference type="ARBA" id="ARBA00022692"/>
    </source>
</evidence>
<evidence type="ECO:0000256" key="2">
    <source>
        <dbReference type="ARBA" id="ARBA00010621"/>
    </source>
</evidence>
<comment type="miscellaneous">
    <text evidence="14">Bacitracin is thought to be involved in the inhibition of peptidoglycan synthesis by sequestering undecaprenyl diphosphate, thereby reducing the pool of lipid carrier available.</text>
</comment>
<dbReference type="PANTHER" id="PTHR30622">
    <property type="entry name" value="UNDECAPRENYL-DIPHOSPHATASE"/>
    <property type="match status" value="1"/>
</dbReference>
<dbReference type="Pfam" id="PF02673">
    <property type="entry name" value="BacA"/>
    <property type="match status" value="1"/>
</dbReference>
<protein>
    <recommendedName>
        <fullName evidence="4 14">Undecaprenyl-diphosphatase</fullName>
        <ecNumber evidence="3 14">3.6.1.27</ecNumber>
    </recommendedName>
    <alternativeName>
        <fullName evidence="12 14">Bacitracin resistance protein</fullName>
    </alternativeName>
    <alternativeName>
        <fullName evidence="11 14">Undecaprenyl pyrophosphate phosphatase</fullName>
    </alternativeName>
</protein>
<feature type="transmembrane region" description="Helical" evidence="14">
    <location>
        <begin position="42"/>
        <end position="65"/>
    </location>
</feature>
<feature type="transmembrane region" description="Helical" evidence="14">
    <location>
        <begin position="117"/>
        <end position="139"/>
    </location>
</feature>
<feature type="transmembrane region" description="Helical" evidence="14">
    <location>
        <begin position="219"/>
        <end position="240"/>
    </location>
</feature>
<gene>
    <name evidence="14" type="primary">uppP</name>
    <name evidence="15" type="ORF">A3G90_04405</name>
</gene>
<reference evidence="15 16" key="1">
    <citation type="journal article" date="2016" name="Nat. Commun.">
        <title>Thousands of microbial genomes shed light on interconnected biogeochemical processes in an aquifer system.</title>
        <authorList>
            <person name="Anantharaman K."/>
            <person name="Brown C.T."/>
            <person name="Hug L.A."/>
            <person name="Sharon I."/>
            <person name="Castelle C.J."/>
            <person name="Probst A.J."/>
            <person name="Thomas B.C."/>
            <person name="Singh A."/>
            <person name="Wilkins M.J."/>
            <person name="Karaoz U."/>
            <person name="Brodie E.L."/>
            <person name="Williams K.H."/>
            <person name="Hubbard S.S."/>
            <person name="Banfield J.F."/>
        </authorList>
    </citation>
    <scope>NUCLEOTIDE SEQUENCE [LARGE SCALE GENOMIC DNA]</scope>
</reference>
<dbReference type="AlphaFoldDB" id="A0A1F6FHC1"/>
<dbReference type="PANTHER" id="PTHR30622:SF4">
    <property type="entry name" value="UNDECAPRENYL-DIPHOSPHATASE"/>
    <property type="match status" value="1"/>
</dbReference>
<evidence type="ECO:0000256" key="9">
    <source>
        <dbReference type="ARBA" id="ARBA00023136"/>
    </source>
</evidence>
<evidence type="ECO:0000256" key="1">
    <source>
        <dbReference type="ARBA" id="ARBA00004651"/>
    </source>
</evidence>
<dbReference type="Proteomes" id="UP000177325">
    <property type="component" value="Unassembled WGS sequence"/>
</dbReference>
<proteinExistence type="inferred from homology"/>
<evidence type="ECO:0000256" key="12">
    <source>
        <dbReference type="ARBA" id="ARBA00032932"/>
    </source>
</evidence>
<evidence type="ECO:0000313" key="16">
    <source>
        <dbReference type="Proteomes" id="UP000177325"/>
    </source>
</evidence>
<dbReference type="InterPro" id="IPR003824">
    <property type="entry name" value="UppP"/>
</dbReference>
<keyword evidence="14" id="KW-0573">Peptidoglycan synthesis</keyword>
<evidence type="ECO:0000256" key="4">
    <source>
        <dbReference type="ARBA" id="ARBA00021581"/>
    </source>
</evidence>
<dbReference type="EMBL" id="MFMM01000001">
    <property type="protein sequence ID" value="OGG85268.1"/>
    <property type="molecule type" value="Genomic_DNA"/>
</dbReference>
<keyword evidence="9 14" id="KW-0472">Membrane</keyword>
<dbReference type="GO" id="GO:0009252">
    <property type="term" value="P:peptidoglycan biosynthetic process"/>
    <property type="evidence" value="ECO:0007669"/>
    <property type="project" value="UniProtKB-KW"/>
</dbReference>
<dbReference type="GO" id="GO:0008360">
    <property type="term" value="P:regulation of cell shape"/>
    <property type="evidence" value="ECO:0007669"/>
    <property type="project" value="UniProtKB-KW"/>
</dbReference>
<evidence type="ECO:0000256" key="7">
    <source>
        <dbReference type="ARBA" id="ARBA00022801"/>
    </source>
</evidence>
<evidence type="ECO:0000256" key="13">
    <source>
        <dbReference type="ARBA" id="ARBA00047594"/>
    </source>
</evidence>
<dbReference type="GO" id="GO:0005886">
    <property type="term" value="C:plasma membrane"/>
    <property type="evidence" value="ECO:0007669"/>
    <property type="project" value="UniProtKB-SubCell"/>
</dbReference>
<organism evidence="15 16">
    <name type="scientific">Candidatus Kaiserbacteria bacterium RIFCSPLOWO2_12_FULL_45_26</name>
    <dbReference type="NCBI Taxonomy" id="1798525"/>
    <lineage>
        <taxon>Bacteria</taxon>
        <taxon>Candidatus Kaiseribacteriota</taxon>
    </lineage>
</organism>
<evidence type="ECO:0000256" key="14">
    <source>
        <dbReference type="HAMAP-Rule" id="MF_01006"/>
    </source>
</evidence>
<evidence type="ECO:0000256" key="5">
    <source>
        <dbReference type="ARBA" id="ARBA00022475"/>
    </source>
</evidence>
<keyword evidence="6 14" id="KW-0812">Transmembrane</keyword>